<dbReference type="Proteomes" id="UP000030645">
    <property type="component" value="Unassembled WGS sequence"/>
</dbReference>
<organism evidence="7 8">
    <name type="scientific">Morus notabilis</name>
    <dbReference type="NCBI Taxonomy" id="981085"/>
    <lineage>
        <taxon>Eukaryota</taxon>
        <taxon>Viridiplantae</taxon>
        <taxon>Streptophyta</taxon>
        <taxon>Embryophyta</taxon>
        <taxon>Tracheophyta</taxon>
        <taxon>Spermatophyta</taxon>
        <taxon>Magnoliopsida</taxon>
        <taxon>eudicotyledons</taxon>
        <taxon>Gunneridae</taxon>
        <taxon>Pentapetalae</taxon>
        <taxon>rosids</taxon>
        <taxon>fabids</taxon>
        <taxon>Rosales</taxon>
        <taxon>Moraceae</taxon>
        <taxon>Moreae</taxon>
        <taxon>Morus</taxon>
    </lineage>
</organism>
<feature type="compositionally biased region" description="Basic and acidic residues" evidence="5">
    <location>
        <begin position="1"/>
        <end position="29"/>
    </location>
</feature>
<accession>W9SPT4</accession>
<dbReference type="GO" id="GO:0003723">
    <property type="term" value="F:RNA binding"/>
    <property type="evidence" value="ECO:0007669"/>
    <property type="project" value="UniProtKB-UniRule"/>
</dbReference>
<dbReference type="InterPro" id="IPR050907">
    <property type="entry name" value="SRSF"/>
</dbReference>
<reference evidence="8" key="1">
    <citation type="submission" date="2013-01" db="EMBL/GenBank/DDBJ databases">
        <title>Draft Genome Sequence of a Mulberry Tree, Morus notabilis C.K. Schneid.</title>
        <authorList>
            <person name="He N."/>
            <person name="Zhao S."/>
        </authorList>
    </citation>
    <scope>NUCLEOTIDE SEQUENCE</scope>
</reference>
<feature type="region of interest" description="Disordered" evidence="5">
    <location>
        <begin position="1"/>
        <end position="37"/>
    </location>
</feature>
<sequence>MKCRAQHREGSGKEPKAYPMKDERAESRQKSYANRRRRPLEFQEGDFVLLKVSPRKGVVQFGVKGKLAPRPNKIQVETRHSAQHGTETLGLELGISTPTDILQIEISSNSAEENRKLFENSPCKRMRRYSPQYYSPPRRDYGGRGRSPPRRGYGGGGGYGGRRKEQNHGSLLVRNIPLDCRPEELRVPFERFGVVRDVYIPKDYYTGTSQPHFHARFEIFSWVEPRGFAFVQFVDSYEASEAQYHMNGKTFAGREISVVVAAENGQDQAIGNGVHLIMDVLDLDLYPVHALPAIPQVLEADTTHGPALLLQSGVLTTLFPQIEGMQTIQDLQGVFHESKMAIVVVGHILRVLKMVLSKIQTMMGNLHTRLRMRKDIGGHLVEHQYHHLDPGVAGDRGDKKAAETSLGG</sequence>
<evidence type="ECO:0000313" key="8">
    <source>
        <dbReference type="Proteomes" id="UP000030645"/>
    </source>
</evidence>
<dbReference type="SUPFAM" id="SSF54928">
    <property type="entry name" value="RNA-binding domain, RBD"/>
    <property type="match status" value="1"/>
</dbReference>
<dbReference type="AlphaFoldDB" id="W9SPT4"/>
<evidence type="ECO:0000256" key="3">
    <source>
        <dbReference type="ARBA" id="ARBA00023187"/>
    </source>
</evidence>
<evidence type="ECO:0000256" key="1">
    <source>
        <dbReference type="ARBA" id="ARBA00022664"/>
    </source>
</evidence>
<dbReference type="Gene3D" id="3.30.70.330">
    <property type="match status" value="1"/>
</dbReference>
<feature type="compositionally biased region" description="Basic and acidic residues" evidence="5">
    <location>
        <begin position="388"/>
        <end position="402"/>
    </location>
</feature>
<feature type="region of interest" description="Disordered" evidence="5">
    <location>
        <begin position="128"/>
        <end position="166"/>
    </location>
</feature>
<dbReference type="SMART" id="SM00360">
    <property type="entry name" value="RRM"/>
    <property type="match status" value="1"/>
</dbReference>
<keyword evidence="2" id="KW-0747">Spliceosome</keyword>
<dbReference type="InterPro" id="IPR035979">
    <property type="entry name" value="RBD_domain_sf"/>
</dbReference>
<evidence type="ECO:0000256" key="5">
    <source>
        <dbReference type="SAM" id="MobiDB-lite"/>
    </source>
</evidence>
<evidence type="ECO:0000313" key="7">
    <source>
        <dbReference type="EMBL" id="EXC20173.1"/>
    </source>
</evidence>
<feature type="domain" description="RRM" evidence="6">
    <location>
        <begin position="169"/>
        <end position="263"/>
    </location>
</feature>
<evidence type="ECO:0000256" key="2">
    <source>
        <dbReference type="ARBA" id="ARBA00022728"/>
    </source>
</evidence>
<evidence type="ECO:0000256" key="4">
    <source>
        <dbReference type="PROSITE-ProRule" id="PRU00176"/>
    </source>
</evidence>
<dbReference type="eggNOG" id="KOG0118">
    <property type="taxonomic scope" value="Eukaryota"/>
</dbReference>
<dbReference type="PROSITE" id="PS50102">
    <property type="entry name" value="RRM"/>
    <property type="match status" value="1"/>
</dbReference>
<dbReference type="PANTHER" id="PTHR23147">
    <property type="entry name" value="SERINE/ARGININE RICH SPLICING FACTOR"/>
    <property type="match status" value="1"/>
</dbReference>
<dbReference type="EMBL" id="KE345906">
    <property type="protein sequence ID" value="EXC20173.1"/>
    <property type="molecule type" value="Genomic_DNA"/>
</dbReference>
<dbReference type="GO" id="GO:0006397">
    <property type="term" value="P:mRNA processing"/>
    <property type="evidence" value="ECO:0007669"/>
    <property type="project" value="UniProtKB-KW"/>
</dbReference>
<name>W9SPT4_9ROSA</name>
<dbReference type="InterPro" id="IPR012677">
    <property type="entry name" value="Nucleotide-bd_a/b_plait_sf"/>
</dbReference>
<dbReference type="GO" id="GO:0008380">
    <property type="term" value="P:RNA splicing"/>
    <property type="evidence" value="ECO:0007669"/>
    <property type="project" value="UniProtKB-KW"/>
</dbReference>
<feature type="region of interest" description="Disordered" evidence="5">
    <location>
        <begin position="388"/>
        <end position="408"/>
    </location>
</feature>
<dbReference type="STRING" id="981085.W9SPT4"/>
<evidence type="ECO:0000259" key="6">
    <source>
        <dbReference type="PROSITE" id="PS50102"/>
    </source>
</evidence>
<dbReference type="InterPro" id="IPR000504">
    <property type="entry name" value="RRM_dom"/>
</dbReference>
<dbReference type="Pfam" id="PF00076">
    <property type="entry name" value="RRM_1"/>
    <property type="match status" value="2"/>
</dbReference>
<protein>
    <submittedName>
        <fullName evidence="7">Serine/arginine-rich splicing factor 12</fullName>
    </submittedName>
</protein>
<proteinExistence type="predicted"/>
<gene>
    <name evidence="7" type="ORF">L484_011419</name>
</gene>
<keyword evidence="3" id="KW-0508">mRNA splicing</keyword>
<keyword evidence="8" id="KW-1185">Reference proteome</keyword>
<keyword evidence="1" id="KW-0507">mRNA processing</keyword>
<keyword evidence="4" id="KW-0694">RNA-binding</keyword>
<dbReference type="GO" id="GO:0005681">
    <property type="term" value="C:spliceosomal complex"/>
    <property type="evidence" value="ECO:0007669"/>
    <property type="project" value="UniProtKB-KW"/>
</dbReference>